<dbReference type="InterPro" id="IPR001737">
    <property type="entry name" value="KsgA/Erm"/>
</dbReference>
<dbReference type="SUPFAM" id="SSF53335">
    <property type="entry name" value="S-adenosyl-L-methionine-dependent methyltransferases"/>
    <property type="match status" value="1"/>
</dbReference>
<dbReference type="Gene3D" id="3.40.50.150">
    <property type="entry name" value="Vaccinia Virus protein VP39"/>
    <property type="match status" value="1"/>
</dbReference>
<organism evidence="8 9">
    <name type="scientific">Thermocladium modestius</name>
    <dbReference type="NCBI Taxonomy" id="62609"/>
    <lineage>
        <taxon>Archaea</taxon>
        <taxon>Thermoproteota</taxon>
        <taxon>Thermoprotei</taxon>
        <taxon>Thermoproteales</taxon>
        <taxon>Thermoproteaceae</taxon>
        <taxon>Thermocladium</taxon>
    </lineage>
</organism>
<keyword evidence="2 6" id="KW-0489">Methyltransferase</keyword>
<dbReference type="InterPro" id="IPR020598">
    <property type="entry name" value="rRNA_Ade_methylase_Trfase_N"/>
</dbReference>
<keyword evidence="1" id="KW-0698">rRNA processing</keyword>
<proteinExistence type="inferred from homology"/>
<dbReference type="InterPro" id="IPR029063">
    <property type="entry name" value="SAM-dependent_MTases_sf"/>
</dbReference>
<dbReference type="Proteomes" id="UP000610960">
    <property type="component" value="Unassembled WGS sequence"/>
</dbReference>
<dbReference type="GO" id="GO:0003723">
    <property type="term" value="F:RNA binding"/>
    <property type="evidence" value="ECO:0007669"/>
    <property type="project" value="UniProtKB-UniRule"/>
</dbReference>
<feature type="binding site" evidence="6">
    <location>
        <position position="61"/>
    </location>
    <ligand>
        <name>S-adenosyl-L-methionine</name>
        <dbReference type="ChEBI" id="CHEBI:59789"/>
    </ligand>
</feature>
<evidence type="ECO:0000256" key="2">
    <source>
        <dbReference type="ARBA" id="ARBA00022603"/>
    </source>
</evidence>
<keyword evidence="4 6" id="KW-0949">S-adenosyl-L-methionine</keyword>
<dbReference type="PANTHER" id="PTHR11727:SF7">
    <property type="entry name" value="DIMETHYLADENOSINE TRANSFERASE-RELATED"/>
    <property type="match status" value="1"/>
</dbReference>
<gene>
    <name evidence="8" type="ORF">GCM10007981_15550</name>
</gene>
<reference evidence="8" key="1">
    <citation type="journal article" date="2014" name="Int. J. Syst. Evol. Microbiol.">
        <title>Complete genome sequence of Corynebacterium casei LMG S-19264T (=DSM 44701T), isolated from a smear-ripened cheese.</title>
        <authorList>
            <consortium name="US DOE Joint Genome Institute (JGI-PGF)"/>
            <person name="Walter F."/>
            <person name="Albersmeier A."/>
            <person name="Kalinowski J."/>
            <person name="Ruckert C."/>
        </authorList>
    </citation>
    <scope>NUCLEOTIDE SEQUENCE</scope>
    <source>
        <strain evidence="8">JCM 10088</strain>
    </source>
</reference>
<comment type="caution">
    <text evidence="8">The sequence shown here is derived from an EMBL/GenBank/DDBJ whole genome shotgun (WGS) entry which is preliminary data.</text>
</comment>
<feature type="binding site" evidence="6">
    <location>
        <position position="15"/>
    </location>
    <ligand>
        <name>S-adenosyl-L-methionine</name>
        <dbReference type="ChEBI" id="CHEBI:59789"/>
    </ligand>
</feature>
<evidence type="ECO:0000256" key="5">
    <source>
        <dbReference type="ARBA" id="ARBA00022884"/>
    </source>
</evidence>
<evidence type="ECO:0000256" key="1">
    <source>
        <dbReference type="ARBA" id="ARBA00022552"/>
    </source>
</evidence>
<feature type="binding site" evidence="6">
    <location>
        <position position="17"/>
    </location>
    <ligand>
        <name>S-adenosyl-L-methionine</name>
        <dbReference type="ChEBI" id="CHEBI:59789"/>
    </ligand>
</feature>
<dbReference type="EMBL" id="BMNL01000003">
    <property type="protein sequence ID" value="GGP21892.1"/>
    <property type="molecule type" value="Genomic_DNA"/>
</dbReference>
<dbReference type="GO" id="GO:0000179">
    <property type="term" value="F:rRNA (adenine-N6,N6-)-dimethyltransferase activity"/>
    <property type="evidence" value="ECO:0007669"/>
    <property type="project" value="UniProtKB-UniRule"/>
</dbReference>
<feature type="domain" description="Ribosomal RNA adenine methylase transferase N-terminal" evidence="7">
    <location>
        <begin position="22"/>
        <end position="185"/>
    </location>
</feature>
<feature type="binding site" evidence="6">
    <location>
        <position position="40"/>
    </location>
    <ligand>
        <name>S-adenosyl-L-methionine</name>
        <dbReference type="ChEBI" id="CHEBI:59789"/>
    </ligand>
</feature>
<evidence type="ECO:0000256" key="3">
    <source>
        <dbReference type="ARBA" id="ARBA00022679"/>
    </source>
</evidence>
<keyword evidence="9" id="KW-1185">Reference proteome</keyword>
<evidence type="ECO:0000313" key="8">
    <source>
        <dbReference type="EMBL" id="GGP21892.1"/>
    </source>
</evidence>
<name>A0A830GYQ0_9CREN</name>
<sequence>MLKYGIRPSKRLGQNFMVDEHYISKIAKTVNGAETVLEIGMGLGDLTSSIRNNVNWLITCDLDPKVRRVYSDMAAGWVNVDFISCDGRMPPLRAVDSVVSNIPYAETSSIIIALLTKTSFKNAVLTLQKEVAERLMALPGTENYGRLSVMVQCAADVELIDVVPPTAFIPRPKVYSAIIKMNRKKECIDLGLLEKFTGKVFTQPNKVLRKVVSHFYGKEAVQYIDIDKINKRVYELSPSEIAVIINALGDRILYPLR</sequence>
<dbReference type="AlphaFoldDB" id="A0A830GYQ0"/>
<dbReference type="SMART" id="SM00650">
    <property type="entry name" value="rADc"/>
    <property type="match status" value="1"/>
</dbReference>
<evidence type="ECO:0000313" key="9">
    <source>
        <dbReference type="Proteomes" id="UP000610960"/>
    </source>
</evidence>
<protein>
    <submittedName>
        <fullName evidence="8">Dimethyladenosine transferase</fullName>
    </submittedName>
</protein>
<dbReference type="CDD" id="cd02440">
    <property type="entry name" value="AdoMet_MTases"/>
    <property type="match status" value="1"/>
</dbReference>
<feature type="binding site" evidence="6">
    <location>
        <position position="86"/>
    </location>
    <ligand>
        <name>S-adenosyl-L-methionine</name>
        <dbReference type="ChEBI" id="CHEBI:59789"/>
    </ligand>
</feature>
<evidence type="ECO:0000256" key="6">
    <source>
        <dbReference type="PROSITE-ProRule" id="PRU01026"/>
    </source>
</evidence>
<evidence type="ECO:0000256" key="4">
    <source>
        <dbReference type="ARBA" id="ARBA00022691"/>
    </source>
</evidence>
<keyword evidence="3 6" id="KW-0808">Transferase</keyword>
<reference evidence="8" key="2">
    <citation type="submission" date="2020-09" db="EMBL/GenBank/DDBJ databases">
        <authorList>
            <person name="Sun Q."/>
            <person name="Ohkuma M."/>
        </authorList>
    </citation>
    <scope>NUCLEOTIDE SEQUENCE</scope>
    <source>
        <strain evidence="8">JCM 10088</strain>
    </source>
</reference>
<dbReference type="InterPro" id="IPR011530">
    <property type="entry name" value="rRNA_adenine_dimethylase"/>
</dbReference>
<keyword evidence="5 6" id="KW-0694">RNA-binding</keyword>
<accession>A0A830GYQ0</accession>
<dbReference type="NCBIfam" id="TIGR00755">
    <property type="entry name" value="ksgA"/>
    <property type="match status" value="1"/>
</dbReference>
<evidence type="ECO:0000259" key="7">
    <source>
        <dbReference type="SMART" id="SM00650"/>
    </source>
</evidence>
<dbReference type="PANTHER" id="PTHR11727">
    <property type="entry name" value="DIMETHYLADENOSINE TRANSFERASE"/>
    <property type="match status" value="1"/>
</dbReference>
<dbReference type="Pfam" id="PF00398">
    <property type="entry name" value="RrnaAD"/>
    <property type="match status" value="1"/>
</dbReference>
<comment type="similarity">
    <text evidence="6">Belongs to the class I-like SAM-binding methyltransferase superfamily. rRNA adenine N(6)-methyltransferase family.</text>
</comment>
<feature type="binding site" evidence="6">
    <location>
        <position position="101"/>
    </location>
    <ligand>
        <name>S-adenosyl-L-methionine</name>
        <dbReference type="ChEBI" id="CHEBI:59789"/>
    </ligand>
</feature>
<dbReference type="PROSITE" id="PS51689">
    <property type="entry name" value="SAM_RNA_A_N6_MT"/>
    <property type="match status" value="1"/>
</dbReference>